<dbReference type="GO" id="GO:0003677">
    <property type="term" value="F:DNA binding"/>
    <property type="evidence" value="ECO:0007669"/>
    <property type="project" value="InterPro"/>
</dbReference>
<dbReference type="PANTHER" id="PTHR33055">
    <property type="entry name" value="TRANSPOSASE FOR INSERTION SEQUENCE ELEMENT IS1111A"/>
    <property type="match status" value="1"/>
</dbReference>
<accession>A0A397S0R7</accession>
<keyword evidence="4" id="KW-1185">Reference proteome</keyword>
<dbReference type="InterPro" id="IPR047650">
    <property type="entry name" value="Transpos_IS110"/>
</dbReference>
<protein>
    <submittedName>
        <fullName evidence="3">Transposase</fullName>
    </submittedName>
</protein>
<dbReference type="AlphaFoldDB" id="A0A397S0R7"/>
<comment type="caution">
    <text evidence="3">The sequence shown here is derived from an EMBL/GenBank/DDBJ whole genome shotgun (WGS) entry which is preliminary data.</text>
</comment>
<evidence type="ECO:0000313" key="4">
    <source>
        <dbReference type="Proteomes" id="UP000266506"/>
    </source>
</evidence>
<dbReference type="RefSeq" id="WP_162849664.1">
    <property type="nucleotide sequence ID" value="NZ_QXEV01000002.1"/>
</dbReference>
<feature type="domain" description="Transposase IS110-like N-terminal" evidence="1">
    <location>
        <begin position="8"/>
        <end position="164"/>
    </location>
</feature>
<sequence>MKGFCISLDVSKGSSFYQGFKGFDEPITKPKKIEHNLEGFKELLKLKDSIKKEYDSDCIVIFESTGVYHKALQTYLDEHDFKYTIISPLLSAKVRKSDIRGTKTDAKDCSSIAKVFYLKELRIYSKMDEIYSDLKEKCRYYDFLVGEMKRWKIEFRRLLDIIYPGFDKIFENLYIDYVQALLLEYPHPEIIRKKRLDTIAKFIEKHTCHKESFSLKQAQALKDYAENCASGCSYKSYLVSQFDTVIHTLNSQIKHLETTLDEIIEIAKKLPNYEIIRSIPGIADNLASRILAEIGDIDRFDNASQLVAYAGIDPQIYQSGQISGLHLKISKKGNKKLRCLLYLAITCMIRTNRDTKIVEFYKRKKADGLASPAALVASMNKLLRIIHSLCKNGCLFK</sequence>
<dbReference type="InParanoid" id="A0A397S0R7"/>
<dbReference type="Pfam" id="PF01548">
    <property type="entry name" value="DEDD_Tnp_IS110"/>
    <property type="match status" value="1"/>
</dbReference>
<name>A0A397S0R7_9MOLU</name>
<dbReference type="EMBL" id="QXEV01000002">
    <property type="protein sequence ID" value="RIA78376.1"/>
    <property type="molecule type" value="Genomic_DNA"/>
</dbReference>
<dbReference type="Pfam" id="PF02371">
    <property type="entry name" value="Transposase_20"/>
    <property type="match status" value="1"/>
</dbReference>
<dbReference type="Proteomes" id="UP000266506">
    <property type="component" value="Unassembled WGS sequence"/>
</dbReference>
<organism evidence="3 4">
    <name type="scientific">Anaeroplasma bactoclasticum</name>
    <dbReference type="NCBI Taxonomy" id="2088"/>
    <lineage>
        <taxon>Bacteria</taxon>
        <taxon>Bacillati</taxon>
        <taxon>Mycoplasmatota</taxon>
        <taxon>Mollicutes</taxon>
        <taxon>Anaeroplasmatales</taxon>
        <taxon>Anaeroplasmataceae</taxon>
        <taxon>Anaeroplasma</taxon>
    </lineage>
</organism>
<dbReference type="InterPro" id="IPR002525">
    <property type="entry name" value="Transp_IS110-like_N"/>
</dbReference>
<proteinExistence type="predicted"/>
<dbReference type="GO" id="GO:0006313">
    <property type="term" value="P:DNA transposition"/>
    <property type="evidence" value="ECO:0007669"/>
    <property type="project" value="InterPro"/>
</dbReference>
<gene>
    <name evidence="3" type="ORF">EI71_00328</name>
</gene>
<dbReference type="NCBIfam" id="NF033542">
    <property type="entry name" value="transpos_IS110"/>
    <property type="match status" value="1"/>
</dbReference>
<dbReference type="PANTHER" id="PTHR33055:SF15">
    <property type="entry name" value="TRANSPOSASE-RELATED"/>
    <property type="match status" value="1"/>
</dbReference>
<feature type="domain" description="Transposase IS116/IS110/IS902 C-terminal" evidence="2">
    <location>
        <begin position="274"/>
        <end position="355"/>
    </location>
</feature>
<dbReference type="InterPro" id="IPR003346">
    <property type="entry name" value="Transposase_20"/>
</dbReference>
<evidence type="ECO:0000259" key="1">
    <source>
        <dbReference type="Pfam" id="PF01548"/>
    </source>
</evidence>
<dbReference type="GO" id="GO:0004803">
    <property type="term" value="F:transposase activity"/>
    <property type="evidence" value="ECO:0007669"/>
    <property type="project" value="InterPro"/>
</dbReference>
<reference evidence="3 4" key="1">
    <citation type="submission" date="2018-08" db="EMBL/GenBank/DDBJ databases">
        <title>Genomic Encyclopedia of Archaeal and Bacterial Type Strains, Phase II (KMG-II): from individual species to whole genera.</title>
        <authorList>
            <person name="Goeker M."/>
        </authorList>
    </citation>
    <scope>NUCLEOTIDE SEQUENCE [LARGE SCALE GENOMIC DNA]</scope>
    <source>
        <strain evidence="3 4">ATCC 27112</strain>
    </source>
</reference>
<evidence type="ECO:0000259" key="2">
    <source>
        <dbReference type="Pfam" id="PF02371"/>
    </source>
</evidence>
<evidence type="ECO:0000313" key="3">
    <source>
        <dbReference type="EMBL" id="RIA78376.1"/>
    </source>
</evidence>